<dbReference type="EMBL" id="UIHB01000001">
    <property type="protein sequence ID" value="SUZ26835.1"/>
    <property type="molecule type" value="Genomic_DNA"/>
</dbReference>
<reference evidence="1 2" key="1">
    <citation type="submission" date="2018-06" db="EMBL/GenBank/DDBJ databases">
        <authorList>
            <person name="Pothier F. J."/>
        </authorList>
    </citation>
    <scope>NUCLEOTIDE SEQUENCE [LARGE SCALE GENOMIC DNA]</scope>
    <source>
        <strain evidence="1 2">CPBF 424</strain>
    </source>
</reference>
<comment type="caution">
    <text evidence="1">The sequence shown here is derived from an EMBL/GenBank/DDBJ whole genome shotgun (WGS) entry which is preliminary data.</text>
</comment>
<evidence type="ECO:0000313" key="2">
    <source>
        <dbReference type="Proteomes" id="UP000254168"/>
    </source>
</evidence>
<dbReference type="AlphaFoldDB" id="A0AA46C5M4"/>
<protein>
    <submittedName>
        <fullName evidence="1">Uncharacterized protein</fullName>
    </submittedName>
</protein>
<sequence>MDLTRNQTWLISGDVSTLHPEGDLRGSLEFLDGNLCHILTELNRLSSRGAMDMLTYGPFLARSLLEVSLTALTGRLDPFRLLSIRRIQKSRDYDRQVPWKAAMRWKGDVVADKLANAWTEKMDPKEMSRAALGDFYDILLWQPALKRLSDHCENGVNGRWIPEILAKSANGFCSEKRGSLNSLYSELSKAVHYEAVIPLAVLDRVTIVERINKCVREISELALVMAFMEHPVGKLDVDRALSAFSDFENTEVIA</sequence>
<gene>
    <name evidence="1" type="ORF">CPBF424_05960</name>
</gene>
<name>A0AA46C5M4_9XANT</name>
<accession>A0AA46C5M4</accession>
<dbReference type="Proteomes" id="UP000254168">
    <property type="component" value="Unassembled WGS sequence"/>
</dbReference>
<organism evidence="1 2">
    <name type="scientific">Xanthomonas euroxanthea</name>
    <dbReference type="NCBI Taxonomy" id="2259622"/>
    <lineage>
        <taxon>Bacteria</taxon>
        <taxon>Pseudomonadati</taxon>
        <taxon>Pseudomonadota</taxon>
        <taxon>Gammaproteobacteria</taxon>
        <taxon>Lysobacterales</taxon>
        <taxon>Lysobacteraceae</taxon>
        <taxon>Xanthomonas</taxon>
    </lineage>
</organism>
<keyword evidence="2" id="KW-1185">Reference proteome</keyword>
<proteinExistence type="predicted"/>
<evidence type="ECO:0000313" key="1">
    <source>
        <dbReference type="EMBL" id="SUZ26835.1"/>
    </source>
</evidence>